<evidence type="ECO:0008006" key="3">
    <source>
        <dbReference type="Google" id="ProtNLM"/>
    </source>
</evidence>
<dbReference type="SMART" id="SM00612">
    <property type="entry name" value="Kelch"/>
    <property type="match status" value="2"/>
</dbReference>
<keyword evidence="2" id="KW-1185">Reference proteome</keyword>
<dbReference type="PANTHER" id="PTHR46407:SF3">
    <property type="entry name" value="OS02G0208700 PROTEIN"/>
    <property type="match status" value="1"/>
</dbReference>
<reference evidence="1 2" key="1">
    <citation type="journal article" date="2022" name="Nat. Genet.">
        <title>Improved pea reference genome and pan-genome highlight genomic features and evolutionary characteristics.</title>
        <authorList>
            <person name="Yang T."/>
            <person name="Liu R."/>
            <person name="Luo Y."/>
            <person name="Hu S."/>
            <person name="Wang D."/>
            <person name="Wang C."/>
            <person name="Pandey M.K."/>
            <person name="Ge S."/>
            <person name="Xu Q."/>
            <person name="Li N."/>
            <person name="Li G."/>
            <person name="Huang Y."/>
            <person name="Saxena R.K."/>
            <person name="Ji Y."/>
            <person name="Li M."/>
            <person name="Yan X."/>
            <person name="He Y."/>
            <person name="Liu Y."/>
            <person name="Wang X."/>
            <person name="Xiang C."/>
            <person name="Varshney R.K."/>
            <person name="Ding H."/>
            <person name="Gao S."/>
            <person name="Zong X."/>
        </authorList>
    </citation>
    <scope>NUCLEOTIDE SEQUENCE [LARGE SCALE GENOMIC DNA]</scope>
    <source>
        <strain evidence="1 2">cv. Zhongwan 6</strain>
    </source>
</reference>
<dbReference type="AlphaFoldDB" id="A0A9D4X5D7"/>
<dbReference type="InterPro" id="IPR015915">
    <property type="entry name" value="Kelch-typ_b-propeller"/>
</dbReference>
<proteinExistence type="predicted"/>
<dbReference type="Gene3D" id="2.120.10.80">
    <property type="entry name" value="Kelch-type beta propeller"/>
    <property type="match status" value="1"/>
</dbReference>
<organism evidence="1 2">
    <name type="scientific">Pisum sativum</name>
    <name type="common">Garden pea</name>
    <name type="synonym">Lathyrus oleraceus</name>
    <dbReference type="NCBI Taxonomy" id="3888"/>
    <lineage>
        <taxon>Eukaryota</taxon>
        <taxon>Viridiplantae</taxon>
        <taxon>Streptophyta</taxon>
        <taxon>Embryophyta</taxon>
        <taxon>Tracheophyta</taxon>
        <taxon>Spermatophyta</taxon>
        <taxon>Magnoliopsida</taxon>
        <taxon>eudicotyledons</taxon>
        <taxon>Gunneridae</taxon>
        <taxon>Pentapetalae</taxon>
        <taxon>rosids</taxon>
        <taxon>fabids</taxon>
        <taxon>Fabales</taxon>
        <taxon>Fabaceae</taxon>
        <taxon>Papilionoideae</taxon>
        <taxon>50 kb inversion clade</taxon>
        <taxon>NPAAA clade</taxon>
        <taxon>Hologalegina</taxon>
        <taxon>IRL clade</taxon>
        <taxon>Fabeae</taxon>
        <taxon>Lathyrus</taxon>
    </lineage>
</organism>
<dbReference type="Proteomes" id="UP001058974">
    <property type="component" value="Chromosome 5"/>
</dbReference>
<dbReference type="GO" id="GO:0080037">
    <property type="term" value="P:negative regulation of cytokinin-activated signaling pathway"/>
    <property type="evidence" value="ECO:0007669"/>
    <property type="project" value="InterPro"/>
</dbReference>
<dbReference type="EMBL" id="JAMSHJ010000005">
    <property type="protein sequence ID" value="KAI5414018.1"/>
    <property type="molecule type" value="Genomic_DNA"/>
</dbReference>
<dbReference type="CDD" id="cd22152">
    <property type="entry name" value="F-box_AtAFR-like"/>
    <property type="match status" value="1"/>
</dbReference>
<name>A0A9D4X5D7_PEA</name>
<evidence type="ECO:0000313" key="2">
    <source>
        <dbReference type="Proteomes" id="UP001058974"/>
    </source>
</evidence>
<dbReference type="SUPFAM" id="SSF117281">
    <property type="entry name" value="Kelch motif"/>
    <property type="match status" value="1"/>
</dbReference>
<dbReference type="PANTHER" id="PTHR46407">
    <property type="entry name" value="OS02G0208700 PROTEIN"/>
    <property type="match status" value="1"/>
</dbReference>
<dbReference type="InterPro" id="IPR044595">
    <property type="entry name" value="KMD1-4"/>
</dbReference>
<feature type="non-terminal residue" evidence="1">
    <location>
        <position position="1"/>
    </location>
</feature>
<comment type="caution">
    <text evidence="1">The sequence shown here is derived from an EMBL/GenBank/DDBJ whole genome shotgun (WGS) entry which is preliminary data.</text>
</comment>
<dbReference type="GO" id="GO:2000762">
    <property type="term" value="P:regulation of phenylpropanoid metabolic process"/>
    <property type="evidence" value="ECO:0007669"/>
    <property type="project" value="InterPro"/>
</dbReference>
<dbReference type="Gramene" id="Psat05G0823900-T1">
    <property type="protein sequence ID" value="KAI5414018.1"/>
    <property type="gene ID" value="KIW84_058239"/>
</dbReference>
<accession>A0A9D4X5D7</accession>
<gene>
    <name evidence="1" type="ORF">KIW84_058239</name>
</gene>
<sequence length="411" mass="45727">LYNHIPLSIFLSNLVIHSLSYYIYSPSQKLSTIIFLVKFLKTVMELISGLPEDIARDCLIRISYHQFPAVASVSKGWKTEIQMSEFRRLRKSMGHAQKILITVQSKFDSEKSKTSSLGKGVMAMTNPVYKLSVLETETGVWSELPLGPELCDGLPLFCQIAGVGYDLVVMGGWAPDSWKASNSVFIYNFLSGMWRRGADMPGRPRTFFSCASDHDRMIYVAGGHDEEKNALKSVFAYDVASDTWMPLPDMAKERDECKVVFSSGAFGCSGRIRVVGGYHTEMQGRFERSAEEFDIATWKWGPVVEDFLDDATCPRTCVESCDMDGRMYMCKSDDVVVLEGDTWKKVAKVPSEIKNIACLGACDGELLLIGSSGFGKPCMGFMLGLKSGVWTTFECPKNYSGHVQSSCLLEI</sequence>
<dbReference type="Pfam" id="PF01344">
    <property type="entry name" value="Kelch_1"/>
    <property type="match status" value="2"/>
</dbReference>
<dbReference type="InterPro" id="IPR006652">
    <property type="entry name" value="Kelch_1"/>
</dbReference>
<protein>
    <recommendedName>
        <fullName evidence="3">F-box/kelch-repeat protein</fullName>
    </recommendedName>
</protein>
<evidence type="ECO:0000313" key="1">
    <source>
        <dbReference type="EMBL" id="KAI5414018.1"/>
    </source>
</evidence>